<comment type="caution">
    <text evidence="9">The sequence shown here is derived from an EMBL/GenBank/DDBJ whole genome shotgun (WGS) entry which is preliminary data.</text>
</comment>
<evidence type="ECO:0000256" key="1">
    <source>
        <dbReference type="ARBA" id="ARBA00004168"/>
    </source>
</evidence>
<dbReference type="Pfam" id="PF05738">
    <property type="entry name" value="Cna_B"/>
    <property type="match status" value="7"/>
</dbReference>
<accession>A0A2A2I949</accession>
<feature type="domain" description="Gram-positive cocci surface proteins LPxTG" evidence="8">
    <location>
        <begin position="697"/>
        <end position="731"/>
    </location>
</feature>
<dbReference type="Gene3D" id="2.60.40.1140">
    <property type="entry name" value="Collagen-binding surface protein Cna, B-type domain"/>
    <property type="match status" value="7"/>
</dbReference>
<dbReference type="Proteomes" id="UP000218887">
    <property type="component" value="Unassembled WGS sequence"/>
</dbReference>
<evidence type="ECO:0000313" key="10">
    <source>
        <dbReference type="Proteomes" id="UP000218887"/>
    </source>
</evidence>
<dbReference type="InterPro" id="IPR019931">
    <property type="entry name" value="LPXTG_anchor"/>
</dbReference>
<keyword evidence="5" id="KW-0572">Peptidoglycan-anchor</keyword>
<comment type="subcellular location">
    <subcellularLocation>
        <location evidence="1">Secreted</location>
        <location evidence="1">Cell wall</location>
        <topology evidence="1">Peptidoglycan-anchor</topology>
    </subcellularLocation>
</comment>
<reference evidence="9 10" key="1">
    <citation type="submission" date="2017-08" db="EMBL/GenBank/DDBJ databases">
        <title>Virgibacillus indicus sp. nov. and Virgibacillus profoundi sp. nov, two moderately halophilic bacteria isolated from marine sediment by using the Microfluidic Streak Plate.</title>
        <authorList>
            <person name="Xu B."/>
            <person name="Hu B."/>
            <person name="Wang J."/>
            <person name="Zhu Y."/>
            <person name="Huang L."/>
            <person name="Du W."/>
            <person name="Huang Y."/>
        </authorList>
    </citation>
    <scope>NUCLEOTIDE SEQUENCE [LARGE SCALE GENOMIC DNA]</scope>
    <source>
        <strain evidence="9 10">IO3-P3-H5</strain>
    </source>
</reference>
<evidence type="ECO:0000256" key="4">
    <source>
        <dbReference type="ARBA" id="ARBA00022729"/>
    </source>
</evidence>
<dbReference type="AlphaFoldDB" id="A0A2A2I949"/>
<evidence type="ECO:0000256" key="5">
    <source>
        <dbReference type="ARBA" id="ARBA00023088"/>
    </source>
</evidence>
<protein>
    <recommendedName>
        <fullName evidence="8">Gram-positive cocci surface proteins LPxTG domain-containing protein</fullName>
    </recommendedName>
</protein>
<proteinExistence type="predicted"/>
<keyword evidence="7" id="KW-0812">Transmembrane</keyword>
<evidence type="ECO:0000256" key="7">
    <source>
        <dbReference type="SAM" id="Phobius"/>
    </source>
</evidence>
<evidence type="ECO:0000313" key="9">
    <source>
        <dbReference type="EMBL" id="PAV27846.1"/>
    </source>
</evidence>
<dbReference type="RefSeq" id="WP_133065313.1">
    <property type="nucleotide sequence ID" value="NZ_NPOA01000018.1"/>
</dbReference>
<organism evidence="9 10">
    <name type="scientific">Virgibacillus profundi</name>
    <dbReference type="NCBI Taxonomy" id="2024555"/>
    <lineage>
        <taxon>Bacteria</taxon>
        <taxon>Bacillati</taxon>
        <taxon>Bacillota</taxon>
        <taxon>Bacilli</taxon>
        <taxon>Bacillales</taxon>
        <taxon>Bacillaceae</taxon>
        <taxon>Virgibacillus</taxon>
    </lineage>
</organism>
<keyword evidence="7" id="KW-1133">Transmembrane helix</keyword>
<evidence type="ECO:0000259" key="8">
    <source>
        <dbReference type="PROSITE" id="PS50847"/>
    </source>
</evidence>
<sequence length="731" mass="81070">VNDYTTEIDGTNIINHHTPEVTEVSGIKTWDDSNNQDGVRPESITVNLLANGEVVDSIEVTEEDEWTYSFTNLAKFNAGEEIVYTVTENSVNDYTTETDGTNIINHHTPGKTSATVTKNWQDANNQDGKRVDVIEVQLTAEGEAYGDPIELSSENKWTYTWDGLDEKATGETIKYSVVELTEVPEYETTVNDTDHGNIIITNAYTPEVTEVSGIKTWDDTNNQDGVRPESITVNLLANGEVVDSIEVTEEDEWMYSFTNLAKFNAGEEIVYTVTENLVNDYTTEIDGTNIINHHTPEVTEVSGIKTWDDTNNQDGVRPESITVNLLANGEVVDSIEVTEEDEWTYSFTNLAKFNAGEEIVYTVTENSVNDYTTETDGTNIINHHTPGKTSATVTKNWQDANNQDGKRVDVIEVQLTAEGEAYGDPIELSSENKWTYTWDGLDEKATGETIKYSVVELTEVPEYETTVNDTDHGNIIITNAYTPETVDINGEKTWKDADNQDGIRPNSITLNLFADNEFVESVEVTEAGDWSFSFTNLPKHKGGKEIEYTISEEKVEGYKTTIDGFDITNVRVGTTSVEGTKTWKDDNSKDRPDSIVVELLQNGNKIQEVKVSAADSWAYSFTNLPEFDEDGVAYIYTIEEQVVAGYISTVEGYDLINTLIPVISEDEVSEGTTPDSKDDQNGPAKEVSGTTDSGSKLPSTATNMYNLLALGVGLLIVGFAILLAYRRKREI</sequence>
<dbReference type="PROSITE" id="PS50847">
    <property type="entry name" value="GRAM_POS_ANCHORING"/>
    <property type="match status" value="1"/>
</dbReference>
<feature type="region of interest" description="Disordered" evidence="6">
    <location>
        <begin position="667"/>
        <end position="696"/>
    </location>
</feature>
<gene>
    <name evidence="9" type="ORF">CIL05_20065</name>
</gene>
<keyword evidence="3" id="KW-0964">Secreted</keyword>
<keyword evidence="2" id="KW-0134">Cell wall</keyword>
<evidence type="ECO:0000256" key="3">
    <source>
        <dbReference type="ARBA" id="ARBA00022525"/>
    </source>
</evidence>
<keyword evidence="4" id="KW-0732">Signal</keyword>
<dbReference type="NCBIfam" id="TIGR01167">
    <property type="entry name" value="LPXTG_anchor"/>
    <property type="match status" value="1"/>
</dbReference>
<dbReference type="InterPro" id="IPR008454">
    <property type="entry name" value="Collagen-bd_Cna-like_B-typ_dom"/>
</dbReference>
<keyword evidence="7" id="KW-0472">Membrane</keyword>
<feature type="non-terminal residue" evidence="9">
    <location>
        <position position="1"/>
    </location>
</feature>
<dbReference type="EMBL" id="NPOA01000018">
    <property type="protein sequence ID" value="PAV27846.1"/>
    <property type="molecule type" value="Genomic_DNA"/>
</dbReference>
<dbReference type="OrthoDB" id="2056845at2"/>
<name>A0A2A2I949_9BACI</name>
<dbReference type="CDD" id="cd00222">
    <property type="entry name" value="CollagenBindB"/>
    <property type="match status" value="7"/>
</dbReference>
<evidence type="ECO:0000256" key="6">
    <source>
        <dbReference type="SAM" id="MobiDB-lite"/>
    </source>
</evidence>
<dbReference type="SUPFAM" id="SSF49478">
    <property type="entry name" value="Cna protein B-type domain"/>
    <property type="match status" value="7"/>
</dbReference>
<keyword evidence="10" id="KW-1185">Reference proteome</keyword>
<dbReference type="Pfam" id="PF00746">
    <property type="entry name" value="Gram_pos_anchor"/>
    <property type="match status" value="1"/>
</dbReference>
<evidence type="ECO:0000256" key="2">
    <source>
        <dbReference type="ARBA" id="ARBA00022512"/>
    </source>
</evidence>
<feature type="transmembrane region" description="Helical" evidence="7">
    <location>
        <begin position="704"/>
        <end position="725"/>
    </location>
</feature>